<keyword evidence="3" id="KW-1185">Reference proteome</keyword>
<accession>A0A7J7CV36</accession>
<organism evidence="2 3">
    <name type="scientific">Tripterygium wilfordii</name>
    <name type="common">Thunder God vine</name>
    <dbReference type="NCBI Taxonomy" id="458696"/>
    <lineage>
        <taxon>Eukaryota</taxon>
        <taxon>Viridiplantae</taxon>
        <taxon>Streptophyta</taxon>
        <taxon>Embryophyta</taxon>
        <taxon>Tracheophyta</taxon>
        <taxon>Spermatophyta</taxon>
        <taxon>Magnoliopsida</taxon>
        <taxon>eudicotyledons</taxon>
        <taxon>Gunneridae</taxon>
        <taxon>Pentapetalae</taxon>
        <taxon>rosids</taxon>
        <taxon>fabids</taxon>
        <taxon>Celastrales</taxon>
        <taxon>Celastraceae</taxon>
        <taxon>Tripterygium</taxon>
    </lineage>
</organism>
<dbReference type="PROSITE" id="PS51934">
    <property type="entry name" value="LRAT"/>
    <property type="match status" value="1"/>
</dbReference>
<dbReference type="PANTHER" id="PTHR46137">
    <property type="entry name" value="OS05G0310600 PROTEIN"/>
    <property type="match status" value="1"/>
</dbReference>
<dbReference type="AlphaFoldDB" id="A0A7J7CV36"/>
<sequence length="206" mass="22230">MSKVEIDKNQLVRGQHIYVQRAGGVYTHHGIYVGKDSNESPVQYVIHFIGDPQNGSSIISASSINSVSSAGYGSSTSSQACKDCNYRRNIDGGVLKTCLNCFINDSLGETKLYLYRYGVSPEDKDVSSAGTCSCKPAKSPEEIVKNAYKKLKDPKPRKYNLLTSNCETFATECSTESGESGQADNVIKKAGFAGVGVLTVGRCLFL</sequence>
<name>A0A7J7CV36_TRIWF</name>
<evidence type="ECO:0000259" key="1">
    <source>
        <dbReference type="PROSITE" id="PS51934"/>
    </source>
</evidence>
<dbReference type="OrthoDB" id="68610at2759"/>
<reference evidence="2 3" key="1">
    <citation type="journal article" date="2020" name="Nat. Commun.">
        <title>Genome of Tripterygium wilfordii and identification of cytochrome P450 involved in triptolide biosynthesis.</title>
        <authorList>
            <person name="Tu L."/>
            <person name="Su P."/>
            <person name="Zhang Z."/>
            <person name="Gao L."/>
            <person name="Wang J."/>
            <person name="Hu T."/>
            <person name="Zhou J."/>
            <person name="Zhang Y."/>
            <person name="Zhao Y."/>
            <person name="Liu Y."/>
            <person name="Song Y."/>
            <person name="Tong Y."/>
            <person name="Lu Y."/>
            <person name="Yang J."/>
            <person name="Xu C."/>
            <person name="Jia M."/>
            <person name="Peters R.J."/>
            <person name="Huang L."/>
            <person name="Gao W."/>
        </authorList>
    </citation>
    <scope>NUCLEOTIDE SEQUENCE [LARGE SCALE GENOMIC DNA]</scope>
    <source>
        <strain evidence="3">cv. XIE 37</strain>
        <tissue evidence="2">Leaf</tissue>
    </source>
</reference>
<dbReference type="Pfam" id="PF04970">
    <property type="entry name" value="LRAT"/>
    <property type="match status" value="1"/>
</dbReference>
<proteinExistence type="predicted"/>
<evidence type="ECO:0000313" key="2">
    <source>
        <dbReference type="EMBL" id="KAF5737829.1"/>
    </source>
</evidence>
<dbReference type="InParanoid" id="A0A7J7CV36"/>
<protein>
    <submittedName>
        <fullName evidence="2">NC domain-containing-related-like protein</fullName>
    </submittedName>
</protein>
<dbReference type="Gene3D" id="3.90.1720.10">
    <property type="entry name" value="endopeptidase domain like (from Nostoc punctiforme)"/>
    <property type="match status" value="1"/>
</dbReference>
<gene>
    <name evidence="2" type="ORF">HS088_TW13G00720</name>
</gene>
<comment type="caution">
    <text evidence="2">The sequence shown here is derived from an EMBL/GenBank/DDBJ whole genome shotgun (WGS) entry which is preliminary data.</text>
</comment>
<dbReference type="Proteomes" id="UP000593562">
    <property type="component" value="Unassembled WGS sequence"/>
</dbReference>
<dbReference type="InterPro" id="IPR007053">
    <property type="entry name" value="LRAT_dom"/>
</dbReference>
<dbReference type="PANTHER" id="PTHR46137:SF1">
    <property type="entry name" value="LRAT DOMAIN-CONTAINING PROTEIN"/>
    <property type="match status" value="1"/>
</dbReference>
<feature type="domain" description="LRAT" evidence="1">
    <location>
        <begin position="18"/>
        <end position="182"/>
    </location>
</feature>
<dbReference type="EMBL" id="JAAARO010000013">
    <property type="protein sequence ID" value="KAF5737829.1"/>
    <property type="molecule type" value="Genomic_DNA"/>
</dbReference>
<evidence type="ECO:0000313" key="3">
    <source>
        <dbReference type="Proteomes" id="UP000593562"/>
    </source>
</evidence>